<gene>
    <name evidence="3" type="ordered locus">Rmar_2014</name>
</gene>
<keyword evidence="4" id="KW-1185">Reference proteome</keyword>
<dbReference type="SUPFAM" id="SSF51126">
    <property type="entry name" value="Pectin lyase-like"/>
    <property type="match status" value="1"/>
</dbReference>
<dbReference type="OrthoDB" id="9767990at2"/>
<proteinExistence type="predicted"/>
<dbReference type="InterPro" id="IPR012334">
    <property type="entry name" value="Pectin_lyas_fold"/>
</dbReference>
<dbReference type="HOGENOM" id="CLU_041882_1_0_10"/>
<dbReference type="InterPro" id="IPR026464">
    <property type="entry name" value="NosD_copper_fam"/>
</dbReference>
<dbReference type="SMART" id="SM00710">
    <property type="entry name" value="PbH1"/>
    <property type="match status" value="7"/>
</dbReference>
<feature type="signal peptide" evidence="1">
    <location>
        <begin position="1"/>
        <end position="23"/>
    </location>
</feature>
<evidence type="ECO:0000256" key="1">
    <source>
        <dbReference type="SAM" id="SignalP"/>
    </source>
</evidence>
<dbReference type="EMBL" id="CP001807">
    <property type="protein sequence ID" value="ACY48895.1"/>
    <property type="molecule type" value="Genomic_DNA"/>
</dbReference>
<keyword evidence="1" id="KW-0732">Signal</keyword>
<dbReference type="Proteomes" id="UP000002221">
    <property type="component" value="Chromosome"/>
</dbReference>
<dbReference type="KEGG" id="rmr:Rmar_2014"/>
<dbReference type="Pfam" id="PF05048">
    <property type="entry name" value="NosD"/>
    <property type="match status" value="1"/>
</dbReference>
<evidence type="ECO:0000313" key="3">
    <source>
        <dbReference type="EMBL" id="ACY48895.1"/>
    </source>
</evidence>
<reference evidence="3 4" key="1">
    <citation type="journal article" date="2009" name="Stand. Genomic Sci.">
        <title>Complete genome sequence of Rhodothermus marinus type strain (R-10).</title>
        <authorList>
            <person name="Nolan M."/>
            <person name="Tindall B.J."/>
            <person name="Pomrenke H."/>
            <person name="Lapidus A."/>
            <person name="Copeland A."/>
            <person name="Glavina Del Rio T."/>
            <person name="Lucas S."/>
            <person name="Chen F."/>
            <person name="Tice H."/>
            <person name="Cheng J.F."/>
            <person name="Saunders E."/>
            <person name="Han C."/>
            <person name="Bruce D."/>
            <person name="Goodwin L."/>
            <person name="Chain P."/>
            <person name="Pitluck S."/>
            <person name="Ovchinikova G."/>
            <person name="Pati A."/>
            <person name="Ivanova N."/>
            <person name="Mavromatis K."/>
            <person name="Chen A."/>
            <person name="Palaniappan K."/>
            <person name="Land M."/>
            <person name="Hauser L."/>
            <person name="Chang Y.J."/>
            <person name="Jeffries C.D."/>
            <person name="Brettin T."/>
            <person name="Goker M."/>
            <person name="Bristow J."/>
            <person name="Eisen J.A."/>
            <person name="Markowitz V."/>
            <person name="Hugenholtz P."/>
            <person name="Kyrpides N.C."/>
            <person name="Klenk H.P."/>
            <person name="Detter J.C."/>
        </authorList>
    </citation>
    <scope>NUCLEOTIDE SEQUENCE [LARGE SCALE GENOMIC DNA]</scope>
    <source>
        <strain evidence="4">ATCC 43812 / DSM 4252 / R-10</strain>
    </source>
</reference>
<sequence length="454" mass="50623">MSVGSWHSIAPVLLLMVSLTAQAQPAPSLQERLAATAPGDTLRVVGGVHPGPLRITKPVVLLGVDAPVIDGRGRGTVVTIEAPDVVLRGFVIRNSGRSLDREDAGIAVYADRVTIAENRLENVLFGIYLRQADSCHILRNTIEGDPSLDTPRRGDLIRLWYSNDVLIEGNTTRHGRDVVIWFARGVVLRDNTMQFGRYGLHFMYSDSALVERNRMLRNSVGAYLMYSTRLTFRRNLLAYNRHASAIGVGLKDMDEVTVEENVLVDNEIGIFIDNSPRAIDAQIRYRGNVVAYNDIGVQALQDAPRSTFEDNSFLENYEQIDLVGGGRFSEANGTFWRRNYWSDYRGYDADRDGYGDVPYRAVALFDALTDRTPAFRLFAFSPAVQALELAARAFPVIRPEPKLTDPTPRMRPRLPEGLPAVHQPMRPTLALAGLTLLLMGLWTMGRAHLRRLHG</sequence>
<evidence type="ECO:0000313" key="4">
    <source>
        <dbReference type="Proteomes" id="UP000002221"/>
    </source>
</evidence>
<dbReference type="InterPro" id="IPR006626">
    <property type="entry name" value="PbH1"/>
</dbReference>
<evidence type="ECO:0000259" key="2">
    <source>
        <dbReference type="SMART" id="SM00722"/>
    </source>
</evidence>
<dbReference type="Gene3D" id="2.160.20.10">
    <property type="entry name" value="Single-stranded right-handed beta-helix, Pectin lyase-like"/>
    <property type="match status" value="1"/>
</dbReference>
<protein>
    <submittedName>
        <fullName evidence="3">Periplasmic copper-binding protein</fullName>
    </submittedName>
</protein>
<feature type="chain" id="PRO_5003011025" evidence="1">
    <location>
        <begin position="24"/>
        <end position="454"/>
    </location>
</feature>
<feature type="domain" description="Carbohydrate-binding/sugar hydrolysis" evidence="2">
    <location>
        <begin position="36"/>
        <end position="179"/>
    </location>
</feature>
<dbReference type="RefSeq" id="WP_012844506.1">
    <property type="nucleotide sequence ID" value="NC_013501.1"/>
</dbReference>
<name>D0MKI3_RHOM4</name>
<dbReference type="AlphaFoldDB" id="D0MKI3"/>
<dbReference type="NCBIfam" id="TIGR04247">
    <property type="entry name" value="NosD_copper_fam"/>
    <property type="match status" value="1"/>
</dbReference>
<dbReference type="InterPro" id="IPR007742">
    <property type="entry name" value="NosD_dom"/>
</dbReference>
<dbReference type="STRING" id="518766.Rmar_2014"/>
<organism evidence="3 4">
    <name type="scientific">Rhodothermus marinus (strain ATCC 43812 / DSM 4252 / R-10)</name>
    <name type="common">Rhodothermus obamensis</name>
    <dbReference type="NCBI Taxonomy" id="518766"/>
    <lineage>
        <taxon>Bacteria</taxon>
        <taxon>Pseudomonadati</taxon>
        <taxon>Rhodothermota</taxon>
        <taxon>Rhodothermia</taxon>
        <taxon>Rhodothermales</taxon>
        <taxon>Rhodothermaceae</taxon>
        <taxon>Rhodothermus</taxon>
    </lineage>
</organism>
<dbReference type="InterPro" id="IPR011050">
    <property type="entry name" value="Pectin_lyase_fold/virulence"/>
</dbReference>
<dbReference type="eggNOG" id="COG3420">
    <property type="taxonomic scope" value="Bacteria"/>
</dbReference>
<dbReference type="SMART" id="SM00722">
    <property type="entry name" value="CASH"/>
    <property type="match status" value="1"/>
</dbReference>
<accession>D0MKI3</accession>
<dbReference type="InterPro" id="IPR006633">
    <property type="entry name" value="Carb-bd_sugar_hydrolysis-dom"/>
</dbReference>